<name>A0AA36DSW5_CYLNA</name>
<keyword evidence="1" id="KW-0862">Zinc</keyword>
<sequence length="819" mass="94236">MTWTNSEELHHGHIPHILYISKISCSFQNPLFQKTKLPGDEQLWHRNRRPRRDPRREPLKIATFNSLSICDFLPKRKYKCTLSLSEKSERCPECGLAKVGRDLYRHLWDVHSYDRAMLQEVKTARREQKMAETGATVYGCPYCPHKYASRNALTFHKKTKHKARMELEEDVRRVLNPNHKSAMPSVERKDWQKCPMCTCSFGFDTLLRHLRRRHGTAGRITSDRMYLERLDQLRSQELSFKLGPSHGERIECPECSSMFKEDHLGEHVVFAHNYTDEERDVLLKRLGSSSAMESAAHLPTLFKCKHCASSFWTKRALSSHLQERHASDEPSTSTAATVGFVCASDGCENMLESCEEYLYHCAQQHKAETKQDFKVFDLSFDTVDEFLEWKSDIEERTCTSFRMLPIKSEQAAEYACHRCSSCPENISLSTAKRCTAFIKCRMRNDGTVEAIGCTDHMGHDRDAKSLLLTIGQKEKLLLLIAKGMEHADIVKEMRKSYDEKSRLHYLTLEDLAELDDAESPTTSQDDHPCQECDEVPMDQQTLESHNINVEVTEEEHSNEDDEAKEAKDIYYKCKSCQFSCFTRTVLETHVQTYHPHSKLPELQQPMFASVTCPKCARSFRTRYLLSVHCVGVHTTAMTDFSLVQTSFNSWNQFEPWRASMERDTKTVLIKSGMQPWNEKLFHFYRCKFDQTVASMSQENKENKKKIDCPAFIDVIEHEGGVLDCVAYFGHLGHEVEGMPPEEGAEDVNATVETKIKDESAPCYICGSIVPPEVDSVFCKKVKWCRCSNEECQSLAHEWCRRVMGSDCIKCKNGTLVDPL</sequence>
<accession>A0AA36DSW5</accession>
<comment type="caution">
    <text evidence="3">The sequence shown here is derived from an EMBL/GenBank/DDBJ whole genome shotgun (WGS) entry which is preliminary data.</text>
</comment>
<evidence type="ECO:0000313" key="4">
    <source>
        <dbReference type="Proteomes" id="UP001176961"/>
    </source>
</evidence>
<gene>
    <name evidence="3" type="ORF">CYNAS_LOCUS4490</name>
</gene>
<dbReference type="GO" id="GO:0008270">
    <property type="term" value="F:zinc ion binding"/>
    <property type="evidence" value="ECO:0007669"/>
    <property type="project" value="UniProtKB-KW"/>
</dbReference>
<feature type="domain" description="C2H2-type" evidence="2">
    <location>
        <begin position="610"/>
        <end position="638"/>
    </location>
</feature>
<reference evidence="3" key="1">
    <citation type="submission" date="2023-07" db="EMBL/GenBank/DDBJ databases">
        <authorList>
            <consortium name="CYATHOMIX"/>
        </authorList>
    </citation>
    <scope>NUCLEOTIDE SEQUENCE</scope>
    <source>
        <strain evidence="3">N/A</strain>
    </source>
</reference>
<feature type="domain" description="C2H2-type" evidence="2">
    <location>
        <begin position="302"/>
        <end position="330"/>
    </location>
</feature>
<dbReference type="PROSITE" id="PS50157">
    <property type="entry name" value="ZINC_FINGER_C2H2_2"/>
    <property type="match status" value="3"/>
</dbReference>
<dbReference type="PANTHER" id="PTHR33936:SF24">
    <property type="entry name" value="C2H2-TYPE DOMAIN-CONTAINING PROTEIN"/>
    <property type="match status" value="1"/>
</dbReference>
<dbReference type="EMBL" id="CATQJL010000112">
    <property type="protein sequence ID" value="CAJ0592507.1"/>
    <property type="molecule type" value="Genomic_DNA"/>
</dbReference>
<dbReference type="InterPro" id="IPR052797">
    <property type="entry name" value="RegFact_GeneExpr_CellDeath"/>
</dbReference>
<dbReference type="SMART" id="SM00355">
    <property type="entry name" value="ZnF_C2H2"/>
    <property type="match status" value="8"/>
</dbReference>
<dbReference type="PANTHER" id="PTHR33936">
    <property type="entry name" value="PROTEIN CBG17840"/>
    <property type="match status" value="1"/>
</dbReference>
<dbReference type="AlphaFoldDB" id="A0AA36DSW5"/>
<dbReference type="PROSITE" id="PS00028">
    <property type="entry name" value="ZINC_FINGER_C2H2_1"/>
    <property type="match status" value="4"/>
</dbReference>
<organism evidence="3 4">
    <name type="scientific">Cylicocyclus nassatus</name>
    <name type="common">Nematode worm</name>
    <dbReference type="NCBI Taxonomy" id="53992"/>
    <lineage>
        <taxon>Eukaryota</taxon>
        <taxon>Metazoa</taxon>
        <taxon>Ecdysozoa</taxon>
        <taxon>Nematoda</taxon>
        <taxon>Chromadorea</taxon>
        <taxon>Rhabditida</taxon>
        <taxon>Rhabditina</taxon>
        <taxon>Rhabditomorpha</taxon>
        <taxon>Strongyloidea</taxon>
        <taxon>Strongylidae</taxon>
        <taxon>Cylicocyclus</taxon>
    </lineage>
</organism>
<keyword evidence="4" id="KW-1185">Reference proteome</keyword>
<evidence type="ECO:0000256" key="1">
    <source>
        <dbReference type="PROSITE-ProRule" id="PRU00042"/>
    </source>
</evidence>
<dbReference type="Proteomes" id="UP001176961">
    <property type="component" value="Unassembled WGS sequence"/>
</dbReference>
<evidence type="ECO:0000313" key="3">
    <source>
        <dbReference type="EMBL" id="CAJ0592507.1"/>
    </source>
</evidence>
<keyword evidence="1" id="KW-0863">Zinc-finger</keyword>
<dbReference type="InterPro" id="IPR013087">
    <property type="entry name" value="Znf_C2H2_type"/>
</dbReference>
<feature type="domain" description="C2H2-type" evidence="2">
    <location>
        <begin position="138"/>
        <end position="166"/>
    </location>
</feature>
<protein>
    <recommendedName>
        <fullName evidence="2">C2H2-type domain-containing protein</fullName>
    </recommendedName>
</protein>
<proteinExistence type="predicted"/>
<keyword evidence="1" id="KW-0479">Metal-binding</keyword>
<evidence type="ECO:0000259" key="2">
    <source>
        <dbReference type="PROSITE" id="PS50157"/>
    </source>
</evidence>
<dbReference type="Gene3D" id="3.30.160.60">
    <property type="entry name" value="Classic Zinc Finger"/>
    <property type="match status" value="3"/>
</dbReference>